<accession>A0A4Q7PBD0</accession>
<dbReference type="Proteomes" id="UP000292209">
    <property type="component" value="Unassembled WGS sequence"/>
</dbReference>
<protein>
    <submittedName>
        <fullName evidence="1">Uncharacterized protein</fullName>
    </submittedName>
</protein>
<evidence type="ECO:0000313" key="2">
    <source>
        <dbReference type="Proteomes" id="UP000292209"/>
    </source>
</evidence>
<dbReference type="AlphaFoldDB" id="A0A4Q7PBD0"/>
<organism evidence="1 2">
    <name type="scientific">Cecembia calidifontis</name>
    <dbReference type="NCBI Taxonomy" id="1187080"/>
    <lineage>
        <taxon>Bacteria</taxon>
        <taxon>Pseudomonadati</taxon>
        <taxon>Bacteroidota</taxon>
        <taxon>Cytophagia</taxon>
        <taxon>Cytophagales</taxon>
        <taxon>Cyclobacteriaceae</taxon>
        <taxon>Cecembia</taxon>
    </lineage>
</organism>
<keyword evidence="2" id="KW-1185">Reference proteome</keyword>
<comment type="caution">
    <text evidence="1">The sequence shown here is derived from an EMBL/GenBank/DDBJ whole genome shotgun (WGS) entry which is preliminary data.</text>
</comment>
<evidence type="ECO:0000313" key="1">
    <source>
        <dbReference type="EMBL" id="RZS97541.1"/>
    </source>
</evidence>
<dbReference type="EMBL" id="SGXG01000001">
    <property type="protein sequence ID" value="RZS97541.1"/>
    <property type="molecule type" value="Genomic_DNA"/>
</dbReference>
<reference evidence="1 2" key="1">
    <citation type="submission" date="2019-02" db="EMBL/GenBank/DDBJ databases">
        <title>Genomic Encyclopedia of Archaeal and Bacterial Type Strains, Phase II (KMG-II): from individual species to whole genera.</title>
        <authorList>
            <person name="Goeker M."/>
        </authorList>
    </citation>
    <scope>NUCLEOTIDE SEQUENCE [LARGE SCALE GENOMIC DNA]</scope>
    <source>
        <strain evidence="1 2">DSM 21411</strain>
    </source>
</reference>
<proteinExistence type="predicted"/>
<gene>
    <name evidence="1" type="ORF">BC751_3155</name>
</gene>
<name>A0A4Q7PBD0_9BACT</name>
<sequence length="59" mass="6795">MSAESKVQCRVQSAEWGMKNKSPLFEQKRAKQKQKKDRRCKVQSTLFQVGNGLFNFVGC</sequence>